<evidence type="ECO:0000313" key="9">
    <source>
        <dbReference type="EMBL" id="WFD18949.1"/>
    </source>
</evidence>
<dbReference type="AlphaFoldDB" id="A0AAF0E5L9"/>
<dbReference type="InterPro" id="IPR013870">
    <property type="entry name" value="Ribosomal_mL54"/>
</dbReference>
<keyword evidence="5" id="KW-0687">Ribonucleoprotein</keyword>
<comment type="similarity">
    <text evidence="6">Belongs to the mitochondrion-specific ribosomal protein mL54 family.</text>
</comment>
<dbReference type="Pfam" id="PF08561">
    <property type="entry name" value="Ribosomal_L37"/>
    <property type="match status" value="1"/>
</dbReference>
<evidence type="ECO:0000256" key="8">
    <source>
        <dbReference type="SAM" id="MobiDB-lite"/>
    </source>
</evidence>
<feature type="compositionally biased region" description="Basic and acidic residues" evidence="8">
    <location>
        <begin position="133"/>
        <end position="142"/>
    </location>
</feature>
<keyword evidence="2" id="KW-0809">Transit peptide</keyword>
<feature type="compositionally biased region" description="Basic and acidic residues" evidence="8">
    <location>
        <begin position="112"/>
        <end position="124"/>
    </location>
</feature>
<evidence type="ECO:0000313" key="10">
    <source>
        <dbReference type="Proteomes" id="UP001220961"/>
    </source>
</evidence>
<gene>
    <name evidence="9" type="ORF">MCAP1_001162</name>
</gene>
<evidence type="ECO:0000256" key="4">
    <source>
        <dbReference type="ARBA" id="ARBA00023128"/>
    </source>
</evidence>
<accession>A0AAF0E5L9</accession>
<dbReference type="PANTHER" id="PTHR28595">
    <property type="entry name" value="39S RIBOSOMAL PROTEIN L54, MITOCHONDRIAL"/>
    <property type="match status" value="1"/>
</dbReference>
<dbReference type="GO" id="GO:0005762">
    <property type="term" value="C:mitochondrial large ribosomal subunit"/>
    <property type="evidence" value="ECO:0007669"/>
    <property type="project" value="TreeGrafter"/>
</dbReference>
<evidence type="ECO:0000256" key="3">
    <source>
        <dbReference type="ARBA" id="ARBA00022980"/>
    </source>
</evidence>
<evidence type="ECO:0000256" key="2">
    <source>
        <dbReference type="ARBA" id="ARBA00022946"/>
    </source>
</evidence>
<dbReference type="PANTHER" id="PTHR28595:SF1">
    <property type="entry name" value="LARGE RIBOSOMAL SUBUNIT PROTEIN ML54"/>
    <property type="match status" value="1"/>
</dbReference>
<organism evidence="9 10">
    <name type="scientific">Malassezia caprae</name>
    <dbReference type="NCBI Taxonomy" id="1381934"/>
    <lineage>
        <taxon>Eukaryota</taxon>
        <taxon>Fungi</taxon>
        <taxon>Dikarya</taxon>
        <taxon>Basidiomycota</taxon>
        <taxon>Ustilaginomycotina</taxon>
        <taxon>Malasseziomycetes</taxon>
        <taxon>Malasseziales</taxon>
        <taxon>Malasseziaceae</taxon>
        <taxon>Malassezia</taxon>
    </lineage>
</organism>
<keyword evidence="4" id="KW-0496">Mitochondrion</keyword>
<feature type="region of interest" description="Disordered" evidence="8">
    <location>
        <begin position="106"/>
        <end position="177"/>
    </location>
</feature>
<evidence type="ECO:0000256" key="5">
    <source>
        <dbReference type="ARBA" id="ARBA00023274"/>
    </source>
</evidence>
<dbReference type="Proteomes" id="UP001220961">
    <property type="component" value="Chromosome 2"/>
</dbReference>
<reference evidence="9" key="1">
    <citation type="submission" date="2023-03" db="EMBL/GenBank/DDBJ databases">
        <title>Mating type loci evolution in Malassezia.</title>
        <authorList>
            <person name="Coelho M.A."/>
        </authorList>
    </citation>
    <scope>NUCLEOTIDE SEQUENCE</scope>
    <source>
        <strain evidence="9">CBS 10434</strain>
    </source>
</reference>
<comment type="subcellular location">
    <subcellularLocation>
        <location evidence="1">Mitochondrion</location>
    </subcellularLocation>
</comment>
<evidence type="ECO:0000256" key="7">
    <source>
        <dbReference type="ARBA" id="ARBA00035179"/>
    </source>
</evidence>
<evidence type="ECO:0000256" key="6">
    <source>
        <dbReference type="ARBA" id="ARBA00033752"/>
    </source>
</evidence>
<proteinExistence type="inferred from homology"/>
<keyword evidence="3" id="KW-0689">Ribosomal protein</keyword>
<dbReference type="GO" id="GO:0003735">
    <property type="term" value="F:structural constituent of ribosome"/>
    <property type="evidence" value="ECO:0007669"/>
    <property type="project" value="TreeGrafter"/>
</dbReference>
<dbReference type="EMBL" id="CP119909">
    <property type="protein sequence ID" value="WFD18949.1"/>
    <property type="molecule type" value="Genomic_DNA"/>
</dbReference>
<protein>
    <recommendedName>
        <fullName evidence="7">Large ribosomal subunit protein mL54</fullName>
    </recommendedName>
</protein>
<sequence length="177" mass="19116">MSWLQRAGDADGKAGSCLLSTDAPDAPSLAPAGTVFTGLSIYKDKPDPVALPDHQYPEWLFELLDDPAIKQSKALMVGDVDTTGMSKGEARSALKRSAKMARAAAKKQAALEAKEKQRLEKMTDAQRATALKAAEKAAEEAVPKTPSDWFAKERSERRALRKTSRDGIKASNFVRAA</sequence>
<name>A0AAF0E5L9_9BASI</name>
<keyword evidence="10" id="KW-1185">Reference proteome</keyword>
<feature type="compositionally biased region" description="Basic and acidic residues" evidence="8">
    <location>
        <begin position="150"/>
        <end position="168"/>
    </location>
</feature>
<evidence type="ECO:0000256" key="1">
    <source>
        <dbReference type="ARBA" id="ARBA00004173"/>
    </source>
</evidence>